<dbReference type="Proteomes" id="UP000005384">
    <property type="component" value="Unassembled WGS sequence"/>
</dbReference>
<protein>
    <submittedName>
        <fullName evidence="1">Uncharacterized protein</fullName>
    </submittedName>
</protein>
<evidence type="ECO:0000313" key="2">
    <source>
        <dbReference type="Proteomes" id="UP000005384"/>
    </source>
</evidence>
<dbReference type="HOGENOM" id="CLU_3365370_0_0_9"/>
<organism evidence="1 2">
    <name type="scientific">Hungatella hathewayi WAL-18680</name>
    <dbReference type="NCBI Taxonomy" id="742737"/>
    <lineage>
        <taxon>Bacteria</taxon>
        <taxon>Bacillati</taxon>
        <taxon>Bacillota</taxon>
        <taxon>Clostridia</taxon>
        <taxon>Lachnospirales</taxon>
        <taxon>Lachnospiraceae</taxon>
        <taxon>Hungatella</taxon>
    </lineage>
</organism>
<accession>G5IEC6</accession>
<evidence type="ECO:0000313" key="1">
    <source>
        <dbReference type="EMBL" id="EHI60181.1"/>
    </source>
</evidence>
<dbReference type="AlphaFoldDB" id="G5IEC6"/>
<comment type="caution">
    <text evidence="1">The sequence shown here is derived from an EMBL/GenBank/DDBJ whole genome shotgun (WGS) entry which is preliminary data.</text>
</comment>
<sequence length="35" mass="4399">MEYLNMKYYNTEVRYFCPSVLFFYKIGNFFLKNTN</sequence>
<reference evidence="1 2" key="1">
    <citation type="submission" date="2011-08" db="EMBL/GenBank/DDBJ databases">
        <title>The Genome Sequence of Clostridium hathewayi WAL-18680.</title>
        <authorList>
            <consortium name="The Broad Institute Genome Sequencing Platform"/>
            <person name="Earl A."/>
            <person name="Ward D."/>
            <person name="Feldgarden M."/>
            <person name="Gevers D."/>
            <person name="Finegold S.M."/>
            <person name="Summanen P.H."/>
            <person name="Molitoris D.R."/>
            <person name="Song M."/>
            <person name="Daigneault M."/>
            <person name="Allen-Vercoe E."/>
            <person name="Young S.K."/>
            <person name="Zeng Q."/>
            <person name="Gargeya S."/>
            <person name="Fitzgerald M."/>
            <person name="Haas B."/>
            <person name="Abouelleil A."/>
            <person name="Alvarado L."/>
            <person name="Arachchi H.M."/>
            <person name="Berlin A."/>
            <person name="Brown A."/>
            <person name="Chapman S.B."/>
            <person name="Chen Z."/>
            <person name="Dunbar C."/>
            <person name="Freedman E."/>
            <person name="Gearin G."/>
            <person name="Gellesch M."/>
            <person name="Goldberg J."/>
            <person name="Griggs A."/>
            <person name="Gujja S."/>
            <person name="Heiman D."/>
            <person name="Howarth C."/>
            <person name="Larson L."/>
            <person name="Lui A."/>
            <person name="MacDonald P.J.P."/>
            <person name="Montmayeur A."/>
            <person name="Murphy C."/>
            <person name="Neiman D."/>
            <person name="Pearson M."/>
            <person name="Priest M."/>
            <person name="Roberts A."/>
            <person name="Saif S."/>
            <person name="Shea T."/>
            <person name="Shenoy N."/>
            <person name="Sisk P."/>
            <person name="Stolte C."/>
            <person name="Sykes S."/>
            <person name="Wortman J."/>
            <person name="Nusbaum C."/>
            <person name="Birren B."/>
        </authorList>
    </citation>
    <scope>NUCLEOTIDE SEQUENCE [LARGE SCALE GENOMIC DNA]</scope>
    <source>
        <strain evidence="1 2">WAL-18680</strain>
    </source>
</reference>
<name>G5IEC6_9FIRM</name>
<gene>
    <name evidence="1" type="ORF">HMPREF9473_01853</name>
</gene>
<dbReference type="EMBL" id="ADLN01000033">
    <property type="protein sequence ID" value="EHI60181.1"/>
    <property type="molecule type" value="Genomic_DNA"/>
</dbReference>
<proteinExistence type="predicted"/>
<keyword evidence="2" id="KW-1185">Reference proteome</keyword>